<evidence type="ECO:0000313" key="1">
    <source>
        <dbReference type="EMBL" id="TCB95529.1"/>
    </source>
</evidence>
<organism evidence="1 2">
    <name type="scientific">Kosakonia quasisacchari</name>
    <dbReference type="NCBI Taxonomy" id="2529380"/>
    <lineage>
        <taxon>Bacteria</taxon>
        <taxon>Pseudomonadati</taxon>
        <taxon>Pseudomonadota</taxon>
        <taxon>Gammaproteobacteria</taxon>
        <taxon>Enterobacterales</taxon>
        <taxon>Enterobacteriaceae</taxon>
        <taxon>Kosakonia</taxon>
    </lineage>
</organism>
<protein>
    <submittedName>
        <fullName evidence="1">Uncharacterized protein</fullName>
    </submittedName>
</protein>
<reference evidence="1 2" key="1">
    <citation type="submission" date="2019-02" db="EMBL/GenBank/DDBJ databases">
        <title>The draft genome of Kosakonia quasisacchari strain WCHKQ120001.</title>
        <authorList>
            <person name="Wang C."/>
            <person name="Feng Y."/>
            <person name="Zong Z."/>
        </authorList>
    </citation>
    <scope>NUCLEOTIDE SEQUENCE [LARGE SCALE GENOMIC DNA]</scope>
    <source>
        <strain evidence="1 2">WCHKQ120001</strain>
    </source>
</reference>
<name>A0A4R0GJ98_9ENTR</name>
<keyword evidence="2" id="KW-1185">Reference proteome</keyword>
<gene>
    <name evidence="1" type="ORF">E0L21_24565</name>
</gene>
<comment type="caution">
    <text evidence="1">The sequence shown here is derived from an EMBL/GenBank/DDBJ whole genome shotgun (WGS) entry which is preliminary data.</text>
</comment>
<accession>A0A4R0GJ98</accession>
<sequence length="83" mass="9527">MDLLQKECIASVTLFHVRASEGELMVYEGCIDHILSHCSDDEIFRITGCGDKNELAFYKDELVKLINMVERPEYLPDKYKAKG</sequence>
<dbReference type="Proteomes" id="UP000291793">
    <property type="component" value="Unassembled WGS sequence"/>
</dbReference>
<dbReference type="OrthoDB" id="2626850at2"/>
<dbReference type="AlphaFoldDB" id="A0A4R0GJ98"/>
<proteinExistence type="predicted"/>
<evidence type="ECO:0000313" key="2">
    <source>
        <dbReference type="Proteomes" id="UP000291793"/>
    </source>
</evidence>
<dbReference type="EMBL" id="SJOP01000054">
    <property type="protein sequence ID" value="TCB95529.1"/>
    <property type="molecule type" value="Genomic_DNA"/>
</dbReference>